<dbReference type="AlphaFoldDB" id="A0A1F6D6K1"/>
<dbReference type="Proteomes" id="UP000178606">
    <property type="component" value="Unassembled WGS sequence"/>
</dbReference>
<comment type="caution">
    <text evidence="2">The sequence shown here is derived from an EMBL/GenBank/DDBJ whole genome shotgun (WGS) entry which is preliminary data.</text>
</comment>
<dbReference type="EMBL" id="MFKF01000016">
    <property type="protein sequence ID" value="OGG57074.1"/>
    <property type="molecule type" value="Genomic_DNA"/>
</dbReference>
<keyword evidence="1" id="KW-0812">Transmembrane</keyword>
<dbReference type="Gene3D" id="1.20.1720.10">
    <property type="entry name" value="Multidrug resistance protein D"/>
    <property type="match status" value="1"/>
</dbReference>
<proteinExistence type="predicted"/>
<evidence type="ECO:0000313" key="2">
    <source>
        <dbReference type="EMBL" id="OGG57074.1"/>
    </source>
</evidence>
<organism evidence="2 3">
    <name type="scientific">Handelsmanbacteria sp. (strain RIFCSPLOWO2_12_FULL_64_10)</name>
    <dbReference type="NCBI Taxonomy" id="1817868"/>
    <lineage>
        <taxon>Bacteria</taxon>
        <taxon>Candidatus Handelsmaniibacteriota</taxon>
    </lineage>
</organism>
<sequence length="77" mass="7865">MLAALLGGLAMVGPFSVDTYPPSFPAIGRDFAATPLLSGSSLALALGSLALSALSRLAWTGYRRVESRRVISGVADG</sequence>
<gene>
    <name evidence="2" type="ORF">A3F84_04580</name>
</gene>
<accession>A0A1F6D6K1</accession>
<reference evidence="2 3" key="1">
    <citation type="journal article" date="2016" name="Nat. Commun.">
        <title>Thousands of microbial genomes shed light on interconnected biogeochemical processes in an aquifer system.</title>
        <authorList>
            <person name="Anantharaman K."/>
            <person name="Brown C.T."/>
            <person name="Hug L.A."/>
            <person name="Sharon I."/>
            <person name="Castelle C.J."/>
            <person name="Probst A.J."/>
            <person name="Thomas B.C."/>
            <person name="Singh A."/>
            <person name="Wilkins M.J."/>
            <person name="Karaoz U."/>
            <person name="Brodie E.L."/>
            <person name="Williams K.H."/>
            <person name="Hubbard S.S."/>
            <person name="Banfield J.F."/>
        </authorList>
    </citation>
    <scope>NUCLEOTIDE SEQUENCE [LARGE SCALE GENOMIC DNA]</scope>
    <source>
        <strain evidence="3">RIFCSPLOWO2_12_FULL_64_10</strain>
    </source>
</reference>
<evidence type="ECO:0000313" key="3">
    <source>
        <dbReference type="Proteomes" id="UP000178606"/>
    </source>
</evidence>
<protein>
    <submittedName>
        <fullName evidence="2">Uncharacterized protein</fullName>
    </submittedName>
</protein>
<name>A0A1F6D6K1_HANXR</name>
<keyword evidence="1" id="KW-0472">Membrane</keyword>
<evidence type="ECO:0000256" key="1">
    <source>
        <dbReference type="SAM" id="Phobius"/>
    </source>
</evidence>
<keyword evidence="1" id="KW-1133">Transmembrane helix</keyword>
<feature type="transmembrane region" description="Helical" evidence="1">
    <location>
        <begin position="35"/>
        <end position="59"/>
    </location>
</feature>